<feature type="transmembrane region" description="Helical" evidence="9">
    <location>
        <begin position="206"/>
        <end position="226"/>
    </location>
</feature>
<accession>A0ABS2VZI1</accession>
<reference evidence="11 12" key="1">
    <citation type="submission" date="2021-02" db="EMBL/GenBank/DDBJ databases">
        <title>Whole genome sequencing of Streptomyces actuosus VRA1.</title>
        <authorList>
            <person name="Sen G."/>
            <person name="Sen A."/>
        </authorList>
    </citation>
    <scope>NUCLEOTIDE SEQUENCE [LARGE SCALE GENOMIC DNA]</scope>
    <source>
        <strain evidence="11 12">VRA1</strain>
    </source>
</reference>
<evidence type="ECO:0000256" key="7">
    <source>
        <dbReference type="ARBA" id="ARBA00023251"/>
    </source>
</evidence>
<evidence type="ECO:0000256" key="5">
    <source>
        <dbReference type="ARBA" id="ARBA00022989"/>
    </source>
</evidence>
<dbReference type="InterPro" id="IPR036259">
    <property type="entry name" value="MFS_trans_sf"/>
</dbReference>
<feature type="transmembrane region" description="Helical" evidence="9">
    <location>
        <begin position="173"/>
        <end position="194"/>
    </location>
</feature>
<evidence type="ECO:0000256" key="6">
    <source>
        <dbReference type="ARBA" id="ARBA00023136"/>
    </source>
</evidence>
<dbReference type="InterPro" id="IPR020846">
    <property type="entry name" value="MFS_dom"/>
</dbReference>
<keyword evidence="3" id="KW-1003">Cell membrane</keyword>
<feature type="transmembrane region" description="Helical" evidence="9">
    <location>
        <begin position="412"/>
        <end position="434"/>
    </location>
</feature>
<evidence type="ECO:0000256" key="3">
    <source>
        <dbReference type="ARBA" id="ARBA00022475"/>
    </source>
</evidence>
<feature type="transmembrane region" description="Helical" evidence="9">
    <location>
        <begin position="446"/>
        <end position="467"/>
    </location>
</feature>
<feature type="transmembrane region" description="Helical" evidence="9">
    <location>
        <begin position="276"/>
        <end position="298"/>
    </location>
</feature>
<evidence type="ECO:0000313" key="12">
    <source>
        <dbReference type="Proteomes" id="UP000788262"/>
    </source>
</evidence>
<dbReference type="PANTHER" id="PTHR42718:SF46">
    <property type="entry name" value="BLR6921 PROTEIN"/>
    <property type="match status" value="1"/>
</dbReference>
<protein>
    <submittedName>
        <fullName evidence="11">MFS transporter</fullName>
    </submittedName>
</protein>
<feature type="region of interest" description="Disordered" evidence="8">
    <location>
        <begin position="474"/>
        <end position="493"/>
    </location>
</feature>
<feature type="transmembrane region" description="Helical" evidence="9">
    <location>
        <begin position="21"/>
        <end position="43"/>
    </location>
</feature>
<dbReference type="CDD" id="cd17321">
    <property type="entry name" value="MFS_MMR_MDR_like"/>
    <property type="match status" value="1"/>
</dbReference>
<dbReference type="PROSITE" id="PS50850">
    <property type="entry name" value="MFS"/>
    <property type="match status" value="1"/>
</dbReference>
<evidence type="ECO:0000256" key="4">
    <source>
        <dbReference type="ARBA" id="ARBA00022692"/>
    </source>
</evidence>
<sequence length="493" mass="49551">MNLPRAQSDPAPPAPRHAAALWALAAAQFTVMLATSIVNVALPQIRTGVGLSDDGTTWVVNAYGLTFGALLLAGGRAADLLGRRRVLIAGLLLFAAASAAAGWADSADLLIAARAVQGLGAAVIAPAALALAVGLFPSGPGRGTALAVWGVVSGAGGAGGVLLGGVLTQAWGWTWIFHCVAFGAVLVLAAVTVLVPRTAGRGGGRFDLLGTVAVTLALTCLVWALTTARGTGWTDVRVLGSLLGSAALLGVFVVIERRRPDALIPPRLFTTGRVAAGNLLMGLLGSVWIALFFFLPLYQQQVLGAGPLATGAGQLPLTAANMLGSVLAPRVSRLIGATTTVTIALLTEAAGLLWLSRISADGTYLGDVLGPSLLVGLGLSIAFVQLTSLAVDGVPSQDAGLAGGLVNTTRQVGGAIGLAALATFAGSVTARASAQQPHLQALTTGYRAAFTVSAAVLAAAGLLAPLLTRRRGPRKATAIAPRPATDPHPSRIG</sequence>
<dbReference type="Gene3D" id="1.20.1720.10">
    <property type="entry name" value="Multidrug resistance protein D"/>
    <property type="match status" value="1"/>
</dbReference>
<dbReference type="Gene3D" id="1.20.1250.20">
    <property type="entry name" value="MFS general substrate transporter like domains"/>
    <property type="match status" value="1"/>
</dbReference>
<dbReference type="InterPro" id="IPR005829">
    <property type="entry name" value="Sugar_transporter_CS"/>
</dbReference>
<dbReference type="EMBL" id="JAFFZS010000041">
    <property type="protein sequence ID" value="MBN0048549.1"/>
    <property type="molecule type" value="Genomic_DNA"/>
</dbReference>
<feature type="transmembrane region" description="Helical" evidence="9">
    <location>
        <begin position="334"/>
        <end position="356"/>
    </location>
</feature>
<name>A0ABS2VZI1_STRAS</name>
<feature type="transmembrane region" description="Helical" evidence="9">
    <location>
        <begin position="116"/>
        <end position="136"/>
    </location>
</feature>
<keyword evidence="5 9" id="KW-1133">Transmembrane helix</keyword>
<dbReference type="SUPFAM" id="SSF103473">
    <property type="entry name" value="MFS general substrate transporter"/>
    <property type="match status" value="1"/>
</dbReference>
<feature type="transmembrane region" description="Helical" evidence="9">
    <location>
        <begin position="368"/>
        <end position="391"/>
    </location>
</feature>
<dbReference type="PROSITE" id="PS00216">
    <property type="entry name" value="SUGAR_TRANSPORT_1"/>
    <property type="match status" value="1"/>
</dbReference>
<comment type="caution">
    <text evidence="11">The sequence shown here is derived from an EMBL/GenBank/DDBJ whole genome shotgun (WGS) entry which is preliminary data.</text>
</comment>
<keyword evidence="2" id="KW-0813">Transport</keyword>
<keyword evidence="6 9" id="KW-0472">Membrane</keyword>
<dbReference type="Proteomes" id="UP000788262">
    <property type="component" value="Unassembled WGS sequence"/>
</dbReference>
<feature type="transmembrane region" description="Helical" evidence="9">
    <location>
        <begin position="238"/>
        <end position="255"/>
    </location>
</feature>
<dbReference type="InterPro" id="IPR011701">
    <property type="entry name" value="MFS"/>
</dbReference>
<dbReference type="RefSeq" id="WP_205386677.1">
    <property type="nucleotide sequence ID" value="NZ_JAFFZS010000041.1"/>
</dbReference>
<evidence type="ECO:0000256" key="2">
    <source>
        <dbReference type="ARBA" id="ARBA00022448"/>
    </source>
</evidence>
<evidence type="ECO:0000256" key="8">
    <source>
        <dbReference type="SAM" id="MobiDB-lite"/>
    </source>
</evidence>
<comment type="subcellular location">
    <subcellularLocation>
        <location evidence="1">Cell membrane</location>
        <topology evidence="1">Multi-pass membrane protein</topology>
    </subcellularLocation>
</comment>
<evidence type="ECO:0000313" key="11">
    <source>
        <dbReference type="EMBL" id="MBN0048549.1"/>
    </source>
</evidence>
<keyword evidence="7" id="KW-0046">Antibiotic resistance</keyword>
<evidence type="ECO:0000256" key="1">
    <source>
        <dbReference type="ARBA" id="ARBA00004651"/>
    </source>
</evidence>
<evidence type="ECO:0000256" key="9">
    <source>
        <dbReference type="SAM" id="Phobius"/>
    </source>
</evidence>
<feature type="transmembrane region" description="Helical" evidence="9">
    <location>
        <begin position="86"/>
        <end position="104"/>
    </location>
</feature>
<gene>
    <name evidence="11" type="ORF">JS756_31515</name>
</gene>
<keyword evidence="4 9" id="KW-0812">Transmembrane</keyword>
<feature type="transmembrane region" description="Helical" evidence="9">
    <location>
        <begin position="55"/>
        <end position="74"/>
    </location>
</feature>
<dbReference type="PANTHER" id="PTHR42718">
    <property type="entry name" value="MAJOR FACILITATOR SUPERFAMILY MULTIDRUG TRANSPORTER MFSC"/>
    <property type="match status" value="1"/>
</dbReference>
<feature type="domain" description="Major facilitator superfamily (MFS) profile" evidence="10">
    <location>
        <begin position="20"/>
        <end position="472"/>
    </location>
</feature>
<evidence type="ECO:0000259" key="10">
    <source>
        <dbReference type="PROSITE" id="PS50850"/>
    </source>
</evidence>
<proteinExistence type="predicted"/>
<feature type="transmembrane region" description="Helical" evidence="9">
    <location>
        <begin position="148"/>
        <end position="167"/>
    </location>
</feature>
<feature type="transmembrane region" description="Helical" evidence="9">
    <location>
        <begin position="304"/>
        <end position="327"/>
    </location>
</feature>
<dbReference type="Pfam" id="PF07690">
    <property type="entry name" value="MFS_1"/>
    <property type="match status" value="1"/>
</dbReference>
<keyword evidence="12" id="KW-1185">Reference proteome</keyword>
<organism evidence="11 12">
    <name type="scientific">Streptomyces actuosus</name>
    <dbReference type="NCBI Taxonomy" id="1885"/>
    <lineage>
        <taxon>Bacteria</taxon>
        <taxon>Bacillati</taxon>
        <taxon>Actinomycetota</taxon>
        <taxon>Actinomycetes</taxon>
        <taxon>Kitasatosporales</taxon>
        <taxon>Streptomycetaceae</taxon>
        <taxon>Streptomyces</taxon>
    </lineage>
</organism>